<comment type="subunit">
    <text evidence="7">Homotetramer.</text>
</comment>
<comment type="similarity">
    <text evidence="2 7">Belongs to the LDH/MDH superfamily. LDH family.</text>
</comment>
<feature type="domain" description="Lactate/malate dehydrogenase N-terminal" evidence="10">
    <location>
        <begin position="5"/>
        <end position="142"/>
    </location>
</feature>
<dbReference type="RefSeq" id="WP_109729224.1">
    <property type="nucleotide sequence ID" value="NZ_BAAACK010000007.1"/>
</dbReference>
<evidence type="ECO:0000259" key="11">
    <source>
        <dbReference type="Pfam" id="PF02866"/>
    </source>
</evidence>
<evidence type="ECO:0000256" key="3">
    <source>
        <dbReference type="ARBA" id="ARBA00012967"/>
    </source>
</evidence>
<dbReference type="NCBIfam" id="NF000824">
    <property type="entry name" value="PRK00066.1"/>
    <property type="match status" value="1"/>
</dbReference>
<feature type="modified residue" description="Phosphotyrosine" evidence="7">
    <location>
        <position position="221"/>
    </location>
</feature>
<dbReference type="OrthoDB" id="9802969at2"/>
<keyword evidence="4 7" id="KW-0560">Oxidoreductase</keyword>
<feature type="binding site" evidence="7">
    <location>
        <position position="168"/>
    </location>
    <ligand>
        <name>beta-D-fructose 1,6-bisphosphate</name>
        <dbReference type="ChEBI" id="CHEBI:32966"/>
        <note>allosteric activator</note>
    </ligand>
</feature>
<feature type="domain" description="Lactate/malate dehydrogenase C-terminal" evidence="11">
    <location>
        <begin position="145"/>
        <end position="311"/>
    </location>
</feature>
<dbReference type="GO" id="GO:0004459">
    <property type="term" value="F:L-lactate dehydrogenase (NAD+) activity"/>
    <property type="evidence" value="ECO:0007669"/>
    <property type="project" value="UniProtKB-UniRule"/>
</dbReference>
<dbReference type="PRINTS" id="PR00086">
    <property type="entry name" value="LLDHDRGNASE"/>
</dbReference>
<evidence type="ECO:0000256" key="7">
    <source>
        <dbReference type="HAMAP-Rule" id="MF_00488"/>
    </source>
</evidence>
<comment type="caution">
    <text evidence="12">The sequence shown here is derived from an EMBL/GenBank/DDBJ whole genome shotgun (WGS) entry which is preliminary data.</text>
</comment>
<evidence type="ECO:0000313" key="12">
    <source>
        <dbReference type="EMBL" id="PWJ31828.1"/>
    </source>
</evidence>
<gene>
    <name evidence="7" type="primary">ldh</name>
    <name evidence="12" type="ORF">A8806_101115</name>
</gene>
<feature type="binding site" evidence="7">
    <location>
        <position position="40"/>
    </location>
    <ligand>
        <name>NAD(+)</name>
        <dbReference type="ChEBI" id="CHEBI:57540"/>
    </ligand>
</feature>
<dbReference type="GO" id="GO:0006096">
    <property type="term" value="P:glycolytic process"/>
    <property type="evidence" value="ECO:0007669"/>
    <property type="project" value="UniProtKB-UniRule"/>
</dbReference>
<protein>
    <recommendedName>
        <fullName evidence="3 7">L-lactate dehydrogenase</fullName>
        <shortName evidence="7">L-LDH</shortName>
        <ecNumber evidence="3 7">1.1.1.27</ecNumber>
    </recommendedName>
</protein>
<dbReference type="PROSITE" id="PS00064">
    <property type="entry name" value="L_LDH"/>
    <property type="match status" value="1"/>
</dbReference>
<dbReference type="EMBL" id="QGDL01000001">
    <property type="protein sequence ID" value="PWJ31828.1"/>
    <property type="molecule type" value="Genomic_DNA"/>
</dbReference>
<feature type="binding site" evidence="7">
    <location>
        <position position="153"/>
    </location>
    <ligand>
        <name>beta-D-fructose 1,6-bisphosphate</name>
        <dbReference type="ChEBI" id="CHEBI:32966"/>
        <note>allosteric activator</note>
    </ligand>
</feature>
<dbReference type="PANTHER" id="PTHR43128">
    <property type="entry name" value="L-2-HYDROXYCARBOXYLATE DEHYDROGENASE (NAD(P)(+))"/>
    <property type="match status" value="1"/>
</dbReference>
<feature type="binding site" evidence="7 9">
    <location>
        <begin position="118"/>
        <end position="120"/>
    </location>
    <ligand>
        <name>NAD(+)</name>
        <dbReference type="ChEBI" id="CHEBI:57540"/>
    </ligand>
</feature>
<dbReference type="AlphaFoldDB" id="A0A2Y9C429"/>
<evidence type="ECO:0000256" key="4">
    <source>
        <dbReference type="ARBA" id="ARBA00023002"/>
    </source>
</evidence>
<comment type="function">
    <text evidence="7">Catalyzes the conversion of lactate to pyruvate.</text>
</comment>
<feature type="binding site" evidence="7">
    <location>
        <position position="143"/>
    </location>
    <ligand>
        <name>NAD(+)</name>
        <dbReference type="ChEBI" id="CHEBI:57540"/>
    </ligand>
</feature>
<dbReference type="NCBIfam" id="TIGR01771">
    <property type="entry name" value="L-LDH-NAD"/>
    <property type="match status" value="1"/>
</dbReference>
<dbReference type="UniPathway" id="UPA00554">
    <property type="reaction ID" value="UER00611"/>
</dbReference>
<keyword evidence="7" id="KW-0021">Allosteric enzyme</keyword>
<dbReference type="InterPro" id="IPR011304">
    <property type="entry name" value="L-lactate_DH"/>
</dbReference>
<evidence type="ECO:0000313" key="13">
    <source>
        <dbReference type="Proteomes" id="UP000245845"/>
    </source>
</evidence>
<dbReference type="SUPFAM" id="SSF56327">
    <property type="entry name" value="LDH C-terminal domain-like"/>
    <property type="match status" value="1"/>
</dbReference>
<dbReference type="Pfam" id="PF02866">
    <property type="entry name" value="Ldh_1_C"/>
    <property type="match status" value="1"/>
</dbReference>
<dbReference type="Proteomes" id="UP000245845">
    <property type="component" value="Unassembled WGS sequence"/>
</dbReference>
<dbReference type="InterPro" id="IPR022383">
    <property type="entry name" value="Lactate/malate_DH_C"/>
</dbReference>
<evidence type="ECO:0000256" key="9">
    <source>
        <dbReference type="PIRSR" id="PIRSR000102-3"/>
    </source>
</evidence>
<name>A0A2Y9C429_9FIRM</name>
<dbReference type="Gene3D" id="3.90.110.10">
    <property type="entry name" value="Lactate dehydrogenase/glycoside hydrolase, family 4, C-terminal"/>
    <property type="match status" value="1"/>
</dbReference>
<feature type="binding site" evidence="7">
    <location>
        <begin position="148"/>
        <end position="151"/>
    </location>
    <ligand>
        <name>substrate</name>
    </ligand>
</feature>
<keyword evidence="7" id="KW-0963">Cytoplasm</keyword>
<feature type="active site" description="Proton acceptor" evidence="7 8">
    <location>
        <position position="175"/>
    </location>
</feature>
<dbReference type="Pfam" id="PF00056">
    <property type="entry name" value="Ldh_1_N"/>
    <property type="match status" value="1"/>
</dbReference>
<comment type="pathway">
    <text evidence="1 7">Fermentation; pyruvate fermentation to lactate; (S)-lactate from pyruvate: step 1/1.</text>
</comment>
<sequence length="314" mass="34166">MNIQKCGIIGCGGVGATTAYTLVESGLFNEMVLIDIDKRKAEGEALDIGHGIPFTVPSDIYAGDYSDLKDAYLVVVTAGANQMPGETRLDISAKNAKVFRQIIPEIVKYNSECILLIVTNPVDVLTSLALKLSGFPAGRVIGSGTVLDTARLKYLLGKKFNLDYRNIHAWMIGEHGDSELAAWSSATVAGLPVDEYCRQHGRTRDSLQLNEIYEEVRDSAYEIIDRKGSTFYAVAMAVKRIAQALVRDEHSILTVSSLAQGHYGINHVCIGLPTVLGVNGAEDIIEIPLNAQEKEKLKESAAALSKIYHEVQDI</sequence>
<evidence type="ECO:0000256" key="5">
    <source>
        <dbReference type="ARBA" id="ARBA00023027"/>
    </source>
</evidence>
<dbReference type="EC" id="1.1.1.27" evidence="3 7"/>
<keyword evidence="5 7" id="KW-0520">NAD</keyword>
<comment type="subcellular location">
    <subcellularLocation>
        <location evidence="7">Cytoplasm</location>
    </subcellularLocation>
</comment>
<keyword evidence="13" id="KW-1185">Reference proteome</keyword>
<dbReference type="PANTHER" id="PTHR43128:SF16">
    <property type="entry name" value="L-LACTATE DEHYDROGENASE"/>
    <property type="match status" value="1"/>
</dbReference>
<dbReference type="SUPFAM" id="SSF51735">
    <property type="entry name" value="NAD(P)-binding Rossmann-fold domains"/>
    <property type="match status" value="1"/>
</dbReference>
<reference evidence="12 13" key="1">
    <citation type="submission" date="2018-05" db="EMBL/GenBank/DDBJ databases">
        <title>The Hungate 1000. A catalogue of reference genomes from the rumen microbiome.</title>
        <authorList>
            <person name="Kelly W."/>
        </authorList>
    </citation>
    <scope>NUCLEOTIDE SEQUENCE [LARGE SCALE GENOMIC DNA]</scope>
    <source>
        <strain evidence="12 13">NLAE-zl-C242</strain>
    </source>
</reference>
<comment type="activity regulation">
    <text evidence="7">Allosterically activated by fructose 1,6-bisphosphate (FBP).</text>
</comment>
<evidence type="ECO:0000259" key="10">
    <source>
        <dbReference type="Pfam" id="PF00056"/>
    </source>
</evidence>
<dbReference type="GO" id="GO:0005737">
    <property type="term" value="C:cytoplasm"/>
    <property type="evidence" value="ECO:0007669"/>
    <property type="project" value="UniProtKB-SubCell"/>
</dbReference>
<evidence type="ECO:0000256" key="1">
    <source>
        <dbReference type="ARBA" id="ARBA00004843"/>
    </source>
</evidence>
<feature type="binding site" evidence="9">
    <location>
        <begin position="10"/>
        <end position="15"/>
    </location>
    <ligand>
        <name>NAD(+)</name>
        <dbReference type="ChEBI" id="CHEBI:57540"/>
    </ligand>
</feature>
<dbReference type="InterPro" id="IPR018177">
    <property type="entry name" value="L-lactate_DH_AS"/>
</dbReference>
<evidence type="ECO:0000256" key="2">
    <source>
        <dbReference type="ARBA" id="ARBA00006054"/>
    </source>
</evidence>
<feature type="binding site" evidence="7">
    <location>
        <position position="230"/>
    </location>
    <ligand>
        <name>substrate</name>
    </ligand>
</feature>
<feature type="binding site" evidence="9">
    <location>
        <position position="95"/>
    </location>
    <ligand>
        <name>NAD(+)</name>
        <dbReference type="ChEBI" id="CHEBI:57540"/>
    </ligand>
</feature>
<comment type="caution">
    <text evidence="7">Lacks conserved residue(s) required for the propagation of feature annotation.</text>
</comment>
<dbReference type="PIRSF" id="PIRSF000102">
    <property type="entry name" value="Lac_mal_DH"/>
    <property type="match status" value="1"/>
</dbReference>
<comment type="catalytic activity">
    <reaction evidence="6 7">
        <text>(S)-lactate + NAD(+) = pyruvate + NADH + H(+)</text>
        <dbReference type="Rhea" id="RHEA:23444"/>
        <dbReference type="ChEBI" id="CHEBI:15361"/>
        <dbReference type="ChEBI" id="CHEBI:15378"/>
        <dbReference type="ChEBI" id="CHEBI:16651"/>
        <dbReference type="ChEBI" id="CHEBI:57540"/>
        <dbReference type="ChEBI" id="CHEBI:57945"/>
        <dbReference type="EC" id="1.1.1.27"/>
    </reaction>
</comment>
<dbReference type="InterPro" id="IPR036291">
    <property type="entry name" value="NAD(P)-bd_dom_sf"/>
</dbReference>
<organism evidence="12 13">
    <name type="scientific">Faecalicatena orotica</name>
    <dbReference type="NCBI Taxonomy" id="1544"/>
    <lineage>
        <taxon>Bacteria</taxon>
        <taxon>Bacillati</taxon>
        <taxon>Bacillota</taxon>
        <taxon>Clostridia</taxon>
        <taxon>Lachnospirales</taxon>
        <taxon>Lachnospiraceae</taxon>
        <taxon>Faecalicatena</taxon>
    </lineage>
</organism>
<dbReference type="CDD" id="cd05292">
    <property type="entry name" value="LDH_2"/>
    <property type="match status" value="1"/>
</dbReference>
<feature type="binding site" evidence="7">
    <location>
        <begin position="120"/>
        <end position="123"/>
    </location>
    <ligand>
        <name>substrate</name>
    </ligand>
</feature>
<proteinExistence type="inferred from homology"/>
<keyword evidence="7" id="KW-0597">Phosphoprotein</keyword>
<feature type="binding site" evidence="7">
    <location>
        <position position="14"/>
    </location>
    <ligand>
        <name>NAD(+)</name>
        <dbReference type="ChEBI" id="CHEBI:57540"/>
    </ligand>
</feature>
<feature type="binding site" evidence="7 9">
    <location>
        <position position="35"/>
    </location>
    <ligand>
        <name>NAD(+)</name>
        <dbReference type="ChEBI" id="CHEBI:57540"/>
    </ligand>
</feature>
<dbReference type="Gene3D" id="3.40.50.720">
    <property type="entry name" value="NAD(P)-binding Rossmann-like Domain"/>
    <property type="match status" value="1"/>
</dbReference>
<accession>A0A2Y9C429</accession>
<dbReference type="InterPro" id="IPR001557">
    <property type="entry name" value="L-lactate/malate_DH"/>
</dbReference>
<feature type="binding site" evidence="7">
    <location>
        <begin position="79"/>
        <end position="80"/>
    </location>
    <ligand>
        <name>NAD(+)</name>
        <dbReference type="ChEBI" id="CHEBI:57540"/>
    </ligand>
</feature>
<feature type="binding site" evidence="7">
    <location>
        <position position="88"/>
    </location>
    <ligand>
        <name>substrate</name>
    </ligand>
</feature>
<evidence type="ECO:0000256" key="6">
    <source>
        <dbReference type="ARBA" id="ARBA00049258"/>
    </source>
</evidence>
<feature type="binding site" evidence="7">
    <location>
        <position position="82"/>
    </location>
    <ligand>
        <name>substrate</name>
    </ligand>
</feature>
<feature type="binding site" evidence="7">
    <location>
        <position position="65"/>
    </location>
    <ligand>
        <name>NAD(+)</name>
        <dbReference type="ChEBI" id="CHEBI:57540"/>
    </ligand>
</feature>
<evidence type="ECO:0000256" key="8">
    <source>
        <dbReference type="PIRSR" id="PIRSR000102-1"/>
    </source>
</evidence>
<dbReference type="InterPro" id="IPR015955">
    <property type="entry name" value="Lactate_DH/Glyco_Ohase_4_C"/>
</dbReference>
<dbReference type="GO" id="GO:0006089">
    <property type="term" value="P:lactate metabolic process"/>
    <property type="evidence" value="ECO:0007669"/>
    <property type="project" value="TreeGrafter"/>
</dbReference>
<dbReference type="InterPro" id="IPR001236">
    <property type="entry name" value="Lactate/malate_DH_N"/>
</dbReference>
<dbReference type="HAMAP" id="MF_00488">
    <property type="entry name" value="Lactate_dehydrog"/>
    <property type="match status" value="1"/>
</dbReference>